<comment type="caution">
    <text evidence="1">The sequence shown here is derived from an EMBL/GenBank/DDBJ whole genome shotgun (WGS) entry which is preliminary data.</text>
</comment>
<dbReference type="EMBL" id="BPLR01002751">
    <property type="protein sequence ID" value="GIX77401.1"/>
    <property type="molecule type" value="Genomic_DNA"/>
</dbReference>
<proteinExistence type="predicted"/>
<accession>A0AAV4MY63</accession>
<keyword evidence="2" id="KW-1185">Reference proteome</keyword>
<dbReference type="AlphaFoldDB" id="A0AAV4MY63"/>
<evidence type="ECO:0000313" key="2">
    <source>
        <dbReference type="Proteomes" id="UP001054945"/>
    </source>
</evidence>
<gene>
    <name evidence="1" type="primary">AVEN_266267_1</name>
    <name evidence="1" type="ORF">CEXT_805761</name>
</gene>
<evidence type="ECO:0000313" key="1">
    <source>
        <dbReference type="EMBL" id="GIX77401.1"/>
    </source>
</evidence>
<reference evidence="1 2" key="1">
    <citation type="submission" date="2021-06" db="EMBL/GenBank/DDBJ databases">
        <title>Caerostris extrusa draft genome.</title>
        <authorList>
            <person name="Kono N."/>
            <person name="Arakawa K."/>
        </authorList>
    </citation>
    <scope>NUCLEOTIDE SEQUENCE [LARGE SCALE GENOMIC DNA]</scope>
</reference>
<dbReference type="Proteomes" id="UP001054945">
    <property type="component" value="Unassembled WGS sequence"/>
</dbReference>
<organism evidence="1 2">
    <name type="scientific">Caerostris extrusa</name>
    <name type="common">Bark spider</name>
    <name type="synonym">Caerostris bankana</name>
    <dbReference type="NCBI Taxonomy" id="172846"/>
    <lineage>
        <taxon>Eukaryota</taxon>
        <taxon>Metazoa</taxon>
        <taxon>Ecdysozoa</taxon>
        <taxon>Arthropoda</taxon>
        <taxon>Chelicerata</taxon>
        <taxon>Arachnida</taxon>
        <taxon>Araneae</taxon>
        <taxon>Araneomorphae</taxon>
        <taxon>Entelegynae</taxon>
        <taxon>Araneoidea</taxon>
        <taxon>Araneidae</taxon>
        <taxon>Caerostris</taxon>
    </lineage>
</organism>
<protein>
    <submittedName>
        <fullName evidence="1">Uncharacterized protein</fullName>
    </submittedName>
</protein>
<sequence length="380" mass="42648">MDHPVFRIAEMSNGEENARSIQNYTPETRYLSSKIQPSLSSKSEIEAEVYTNSTYLSNADLSYQEMAMEEKAYICENAPSNKVFEHTTGKENANIQKLYPIRNSPRVSQLDISDIEYDTVASRNDEIADITSDKPVLSSKPSISRMDSNFEVDDTFFEPSVSKFLAGEVVAVKVNTLPRKHHPSKLIPVPIPVVSNFKNSQKKMQNKRKNTLTTVEIPQIEDDSAREETGKFVRKKVMFSSFRGNIKTKTISNGSSDDEYLKHTHEQCEANTSEAFIAGSIPPSPAHTSGYDSAFDENTQISYSEGFKPNSSSTIRAHTSYSTPQKIYSAPRHLRNMQNISHPEADNLKAFVGRRSSDVPGLNANKELISQLLNDVSFRR</sequence>
<name>A0AAV4MY63_CAEEX</name>